<protein>
    <recommendedName>
        <fullName evidence="2">Outer membrane protein beta-barrel domain-containing protein</fullName>
    </recommendedName>
</protein>
<gene>
    <name evidence="1" type="ORF">METZ01_LOCUS89486</name>
</gene>
<accession>A0A381V8B8</accession>
<dbReference type="SUPFAM" id="SSF56935">
    <property type="entry name" value="Porins"/>
    <property type="match status" value="1"/>
</dbReference>
<organism evidence="1">
    <name type="scientific">marine metagenome</name>
    <dbReference type="NCBI Taxonomy" id="408172"/>
    <lineage>
        <taxon>unclassified sequences</taxon>
        <taxon>metagenomes</taxon>
        <taxon>ecological metagenomes</taxon>
    </lineage>
</organism>
<dbReference type="EMBL" id="UINC01008127">
    <property type="protein sequence ID" value="SVA36632.1"/>
    <property type="molecule type" value="Genomic_DNA"/>
</dbReference>
<name>A0A381V8B8_9ZZZZ</name>
<evidence type="ECO:0000313" key="1">
    <source>
        <dbReference type="EMBL" id="SVA36632.1"/>
    </source>
</evidence>
<evidence type="ECO:0008006" key="2">
    <source>
        <dbReference type="Google" id="ProtNLM"/>
    </source>
</evidence>
<sequence length="421" mass="46409">MPLHSALLTVWDVECGFSNIMNRKIVTLGVAAFGVVGLQAADAGKVWEVTGSLRGFYDDNYTTSPEDLAEESWGIEVSPGINLTIGEGTDLEFSAGYAFGMRYYEDRESDNEDYGHELGISLNKVFSNTSRLQLTNGFVVAQEPEILNGGTPLRTEGDNLRNTFSARYRRILSGSTGVEIGYGNSIYDFEEEYHSALLDRSYNEVSLNVFYGTPQTEYYTGYKFSSTDFDGNALQVPGLDFKPDARNNNAHYGYVGARHQLDKNFFADVKAGVQNVDYYDFDLMPGLIPEDETSPYVDARMEWGYAEGSKLVAGVSLARGATDLQAADQETTSVYAQLLHKISARIHGTLTGRYQDSEISGGGGKLDGKEESLLLLGASLTYAVADNIWAELAYNYDELDSDIPHRSFERNYVSVGIGTSY</sequence>
<dbReference type="InterPro" id="IPR018759">
    <property type="entry name" value="BBP2_2"/>
</dbReference>
<dbReference type="Pfam" id="PF10082">
    <property type="entry name" value="BBP2_2"/>
    <property type="match status" value="1"/>
</dbReference>
<dbReference type="AlphaFoldDB" id="A0A381V8B8"/>
<reference evidence="1" key="1">
    <citation type="submission" date="2018-05" db="EMBL/GenBank/DDBJ databases">
        <authorList>
            <person name="Lanie J.A."/>
            <person name="Ng W.-L."/>
            <person name="Kazmierczak K.M."/>
            <person name="Andrzejewski T.M."/>
            <person name="Davidsen T.M."/>
            <person name="Wayne K.J."/>
            <person name="Tettelin H."/>
            <person name="Glass J.I."/>
            <person name="Rusch D."/>
            <person name="Podicherti R."/>
            <person name="Tsui H.-C.T."/>
            <person name="Winkler M.E."/>
        </authorList>
    </citation>
    <scope>NUCLEOTIDE SEQUENCE</scope>
</reference>
<proteinExistence type="predicted"/>